<organism evidence="2 3">
    <name type="scientific">Phytohabitans kaempferiae</name>
    <dbReference type="NCBI Taxonomy" id="1620943"/>
    <lineage>
        <taxon>Bacteria</taxon>
        <taxon>Bacillati</taxon>
        <taxon>Actinomycetota</taxon>
        <taxon>Actinomycetes</taxon>
        <taxon>Micromonosporales</taxon>
        <taxon>Micromonosporaceae</taxon>
    </lineage>
</organism>
<evidence type="ECO:0000313" key="2">
    <source>
        <dbReference type="EMBL" id="MFC0532418.1"/>
    </source>
</evidence>
<dbReference type="Proteomes" id="UP001589867">
    <property type="component" value="Unassembled WGS sequence"/>
</dbReference>
<name>A0ABV6MCE8_9ACTN</name>
<accession>A0ABV6MCE8</accession>
<dbReference type="RefSeq" id="WP_377258432.1">
    <property type="nucleotide sequence ID" value="NZ_JBHLUH010000071.1"/>
</dbReference>
<comment type="caution">
    <text evidence="2">The sequence shown here is derived from an EMBL/GenBank/DDBJ whole genome shotgun (WGS) entry which is preliminary data.</text>
</comment>
<sequence>MALLKRIGARAKLVPVAFALLLAVAACDGESGAAAEDAGLGDLPVVGNLESTVPACPFTAEKISGFVGKPMVDDGNCSFGDGKGVGSVTINLSSQLAGSTTYDYQRKTAGESHAKVTDVQKGDRAYIAVDDIKAEAVLVSKGGSYTIILSSLSLDPAGYERALQAMFDEIPA</sequence>
<reference evidence="2 3" key="1">
    <citation type="submission" date="2024-09" db="EMBL/GenBank/DDBJ databases">
        <authorList>
            <person name="Sun Q."/>
            <person name="Mori K."/>
        </authorList>
    </citation>
    <scope>NUCLEOTIDE SEQUENCE [LARGE SCALE GENOMIC DNA]</scope>
    <source>
        <strain evidence="2 3">TBRC 3947</strain>
    </source>
</reference>
<proteinExistence type="predicted"/>
<feature type="chain" id="PRO_5046672938" description="DUF3558 domain-containing protein" evidence="1">
    <location>
        <begin position="29"/>
        <end position="172"/>
    </location>
</feature>
<protein>
    <recommendedName>
        <fullName evidence="4">DUF3558 domain-containing protein</fullName>
    </recommendedName>
</protein>
<dbReference type="PROSITE" id="PS51257">
    <property type="entry name" value="PROKAR_LIPOPROTEIN"/>
    <property type="match status" value="1"/>
</dbReference>
<keyword evidence="3" id="KW-1185">Reference proteome</keyword>
<gene>
    <name evidence="2" type="ORF">ACFFIA_32705</name>
</gene>
<feature type="signal peptide" evidence="1">
    <location>
        <begin position="1"/>
        <end position="28"/>
    </location>
</feature>
<evidence type="ECO:0008006" key="4">
    <source>
        <dbReference type="Google" id="ProtNLM"/>
    </source>
</evidence>
<evidence type="ECO:0000313" key="3">
    <source>
        <dbReference type="Proteomes" id="UP001589867"/>
    </source>
</evidence>
<evidence type="ECO:0000256" key="1">
    <source>
        <dbReference type="SAM" id="SignalP"/>
    </source>
</evidence>
<dbReference type="EMBL" id="JBHLUH010000071">
    <property type="protein sequence ID" value="MFC0532418.1"/>
    <property type="molecule type" value="Genomic_DNA"/>
</dbReference>
<keyword evidence="1" id="KW-0732">Signal</keyword>